<dbReference type="AlphaFoldDB" id="A0A1Q5QBY4"/>
<evidence type="ECO:0000256" key="1">
    <source>
        <dbReference type="ARBA" id="ARBA00004893"/>
    </source>
</evidence>
<dbReference type="EC" id="2.4.2.19" evidence="6"/>
<dbReference type="STRING" id="1441469.A0A1Q5QBY4"/>
<comment type="catalytic activity">
    <reaction evidence="6">
        <text>nicotinate beta-D-ribonucleotide + CO2 + diphosphate = quinolinate + 5-phospho-alpha-D-ribose 1-diphosphate + 2 H(+)</text>
        <dbReference type="Rhea" id="RHEA:12733"/>
        <dbReference type="ChEBI" id="CHEBI:15378"/>
        <dbReference type="ChEBI" id="CHEBI:16526"/>
        <dbReference type="ChEBI" id="CHEBI:29959"/>
        <dbReference type="ChEBI" id="CHEBI:33019"/>
        <dbReference type="ChEBI" id="CHEBI:57502"/>
        <dbReference type="ChEBI" id="CHEBI:58017"/>
        <dbReference type="EC" id="2.4.2.19"/>
    </reaction>
</comment>
<proteinExistence type="inferred from homology"/>
<organism evidence="10 11">
    <name type="scientific">Talaromyces atroroseus</name>
    <dbReference type="NCBI Taxonomy" id="1441469"/>
    <lineage>
        <taxon>Eukaryota</taxon>
        <taxon>Fungi</taxon>
        <taxon>Dikarya</taxon>
        <taxon>Ascomycota</taxon>
        <taxon>Pezizomycotina</taxon>
        <taxon>Eurotiomycetes</taxon>
        <taxon>Eurotiomycetidae</taxon>
        <taxon>Eurotiales</taxon>
        <taxon>Trichocomaceae</taxon>
        <taxon>Talaromyces</taxon>
        <taxon>Talaromyces sect. Trachyspermi</taxon>
    </lineage>
</organism>
<comment type="caution">
    <text evidence="10">The sequence shown here is derived from an EMBL/GenBank/DDBJ whole genome shotgun (WGS) entry which is preliminary data.</text>
</comment>
<dbReference type="GO" id="GO:0005737">
    <property type="term" value="C:cytoplasm"/>
    <property type="evidence" value="ECO:0007669"/>
    <property type="project" value="TreeGrafter"/>
</dbReference>
<feature type="domain" description="Quinolinate phosphoribosyl transferase C-terminal" evidence="8">
    <location>
        <begin position="212"/>
        <end position="325"/>
    </location>
</feature>
<dbReference type="InterPro" id="IPR036068">
    <property type="entry name" value="Nicotinate_pribotase-like_C"/>
</dbReference>
<keyword evidence="5 6" id="KW-0808">Transferase</keyword>
<comment type="similarity">
    <text evidence="2 6">Belongs to the NadC/ModD family.</text>
</comment>
<keyword evidence="4 6" id="KW-0328">Glycosyltransferase</keyword>
<dbReference type="SUPFAM" id="SSF54675">
    <property type="entry name" value="Nicotinate/Quinolinate PRTase N-terminal domain-like"/>
    <property type="match status" value="1"/>
</dbReference>
<keyword evidence="3 6" id="KW-0662">Pyridine nucleotide biosynthesis</keyword>
<dbReference type="Gene3D" id="3.90.1170.20">
    <property type="entry name" value="Quinolinate phosphoribosyl transferase, N-terminal domain"/>
    <property type="match status" value="1"/>
</dbReference>
<feature type="compositionally biased region" description="Low complexity" evidence="7">
    <location>
        <begin position="185"/>
        <end position="202"/>
    </location>
</feature>
<dbReference type="GO" id="GO:0034213">
    <property type="term" value="P:quinolinate catabolic process"/>
    <property type="evidence" value="ECO:0007669"/>
    <property type="project" value="TreeGrafter"/>
</dbReference>
<evidence type="ECO:0000256" key="5">
    <source>
        <dbReference type="ARBA" id="ARBA00022679"/>
    </source>
</evidence>
<dbReference type="Gene3D" id="3.20.20.70">
    <property type="entry name" value="Aldolase class I"/>
    <property type="match status" value="1"/>
</dbReference>
<feature type="domain" description="Quinolinate phosphoribosyl transferase C-terminal" evidence="8">
    <location>
        <begin position="115"/>
        <end position="196"/>
    </location>
</feature>
<dbReference type="OrthoDB" id="10067394at2759"/>
<dbReference type="Proteomes" id="UP000214365">
    <property type="component" value="Unassembled WGS sequence"/>
</dbReference>
<comment type="function">
    <text evidence="6">Involved in the catabolism of quinolinic acid (QA).</text>
</comment>
<reference evidence="10 11" key="1">
    <citation type="submission" date="2015-06" db="EMBL/GenBank/DDBJ databases">
        <title>Talaromyces atroroseus IBT 11181 draft genome.</title>
        <authorList>
            <person name="Rasmussen K.B."/>
            <person name="Rasmussen S."/>
            <person name="Petersen B."/>
            <person name="Sicheritz-Ponten T."/>
            <person name="Mortensen U.H."/>
            <person name="Thrane U."/>
        </authorList>
    </citation>
    <scope>NUCLEOTIDE SEQUENCE [LARGE SCALE GENOMIC DNA]</scope>
    <source>
        <strain evidence="10 11">IBT 11181</strain>
    </source>
</reference>
<protein>
    <recommendedName>
        <fullName evidence="6">Nicotinate-nucleotide pyrophosphorylase [carboxylating]</fullName>
        <ecNumber evidence="6">2.4.2.19</ecNumber>
    </recommendedName>
    <alternativeName>
        <fullName evidence="6">Quinolinate phosphoribosyltransferase [decarboxylating]</fullName>
    </alternativeName>
</protein>
<dbReference type="InterPro" id="IPR027277">
    <property type="entry name" value="NadC/ModD"/>
</dbReference>
<evidence type="ECO:0000256" key="6">
    <source>
        <dbReference type="PIRNR" id="PIRNR006250"/>
    </source>
</evidence>
<dbReference type="UniPathway" id="UPA00253">
    <property type="reaction ID" value="UER00331"/>
</dbReference>
<dbReference type="PANTHER" id="PTHR32179:SF3">
    <property type="entry name" value="NICOTINATE-NUCLEOTIDE PYROPHOSPHORYLASE [CARBOXYLATING]"/>
    <property type="match status" value="1"/>
</dbReference>
<gene>
    <name evidence="10" type="ORF">UA08_02075</name>
</gene>
<comment type="pathway">
    <text evidence="1 6">Cofactor biosynthesis; NAD(+) biosynthesis; nicotinate D-ribonucleotide from quinolinate: step 1/1.</text>
</comment>
<evidence type="ECO:0000256" key="7">
    <source>
        <dbReference type="SAM" id="MobiDB-lite"/>
    </source>
</evidence>
<evidence type="ECO:0000256" key="3">
    <source>
        <dbReference type="ARBA" id="ARBA00022642"/>
    </source>
</evidence>
<evidence type="ECO:0000259" key="8">
    <source>
        <dbReference type="Pfam" id="PF01729"/>
    </source>
</evidence>
<feature type="domain" description="Quinolinate phosphoribosyl transferase N-terminal" evidence="9">
    <location>
        <begin position="40"/>
        <end position="113"/>
    </location>
</feature>
<dbReference type="CDD" id="cd01572">
    <property type="entry name" value="QPRTase"/>
    <property type="match status" value="1"/>
</dbReference>
<evidence type="ECO:0000313" key="10">
    <source>
        <dbReference type="EMBL" id="OKL63462.1"/>
    </source>
</evidence>
<dbReference type="FunFam" id="3.90.1170.20:FF:000003">
    <property type="entry name" value="Nicotinate-nucleotide pyrophosphorylase [carboxylating]"/>
    <property type="match status" value="1"/>
</dbReference>
<evidence type="ECO:0000313" key="11">
    <source>
        <dbReference type="Proteomes" id="UP000214365"/>
    </source>
</evidence>
<dbReference type="InterPro" id="IPR013785">
    <property type="entry name" value="Aldolase_TIM"/>
</dbReference>
<dbReference type="SUPFAM" id="SSF51690">
    <property type="entry name" value="Nicotinate/Quinolinate PRTase C-terminal domain-like"/>
    <property type="match status" value="1"/>
</dbReference>
<dbReference type="PIRSF" id="PIRSF006250">
    <property type="entry name" value="NadC_ModD"/>
    <property type="match status" value="1"/>
</dbReference>
<evidence type="ECO:0000256" key="2">
    <source>
        <dbReference type="ARBA" id="ARBA00009400"/>
    </source>
</evidence>
<dbReference type="EMBL" id="LFMY01000002">
    <property type="protein sequence ID" value="OKL63462.1"/>
    <property type="molecule type" value="Genomic_DNA"/>
</dbReference>
<dbReference type="GeneID" id="31001830"/>
<evidence type="ECO:0000259" key="9">
    <source>
        <dbReference type="Pfam" id="PF02749"/>
    </source>
</evidence>
<feature type="region of interest" description="Disordered" evidence="7">
    <location>
        <begin position="185"/>
        <end position="211"/>
    </location>
</feature>
<dbReference type="PANTHER" id="PTHR32179">
    <property type="entry name" value="NICOTINATE-NUCLEOTIDE PYROPHOSPHORYLASE [CARBOXYLATING]"/>
    <property type="match status" value="1"/>
</dbReference>
<dbReference type="RefSeq" id="XP_020123583.1">
    <property type="nucleotide sequence ID" value="XM_020261809.1"/>
</dbReference>
<evidence type="ECO:0000256" key="4">
    <source>
        <dbReference type="ARBA" id="ARBA00022676"/>
    </source>
</evidence>
<dbReference type="Pfam" id="PF02749">
    <property type="entry name" value="QRPTase_N"/>
    <property type="match status" value="1"/>
</dbReference>
<dbReference type="GO" id="GO:0009435">
    <property type="term" value="P:NAD+ biosynthetic process"/>
    <property type="evidence" value="ECO:0007669"/>
    <property type="project" value="UniProtKB-UniPathway"/>
</dbReference>
<name>A0A1Q5QBY4_TALAT</name>
<dbReference type="GO" id="GO:0004514">
    <property type="term" value="F:nicotinate-nucleotide diphosphorylase (carboxylating) activity"/>
    <property type="evidence" value="ECO:0007669"/>
    <property type="project" value="UniProtKB-EC"/>
</dbReference>
<accession>A0A1Q5QBY4</accession>
<dbReference type="Pfam" id="PF01729">
    <property type="entry name" value="QRPTase_C"/>
    <property type="match status" value="2"/>
</dbReference>
<dbReference type="InterPro" id="IPR037128">
    <property type="entry name" value="Quinolinate_PRibosylTase_N_sf"/>
</dbReference>
<dbReference type="InterPro" id="IPR004393">
    <property type="entry name" value="NadC"/>
</dbReference>
<keyword evidence="11" id="KW-1185">Reference proteome</keyword>
<comment type="subunit">
    <text evidence="6">Hexamer formed by 3 homodimers.</text>
</comment>
<dbReference type="InterPro" id="IPR022412">
    <property type="entry name" value="Quinolinate_PRibosylTrfase_N"/>
</dbReference>
<sequence length="329" mass="35207">MAAAHGDLAHLLPLNYKRLVSDWLEEDCPSFDYGGFVVGESDGEARLLGKSKGVIAGVPFFNEVFSQLGCTVEWHVQEGETIEPIKQCATVRGPVRKILLGERVALNILARCSGIATKTSFLVQTLREHGWNGILAGTRKTTPGFRLVEKYGILVGGADPHRHDLSSMIMLKDNHVWACANNNARSNRLDNNSNPQQSSSASSEEEESKSITAAIPAAVHAAKATGGFSTKVEVEVRSIEEANAAIGAGADVIMLDNFTADEVRAAAALLKTEWAGKNKPPGSFLIEVSGGLTPDNAAKYVCEHVDILSTSSIHQGTGIVDFSLKVSLR</sequence>
<dbReference type="InterPro" id="IPR002638">
    <property type="entry name" value="Quinolinate_PRibosylTrfase_C"/>
</dbReference>